<evidence type="ECO:0000313" key="2">
    <source>
        <dbReference type="Proteomes" id="UP000218543"/>
    </source>
</evidence>
<dbReference type="AlphaFoldDB" id="A0A2A2CCA0"/>
<gene>
    <name evidence="1" type="ORF">BTQ06_11515</name>
</gene>
<proteinExistence type="predicted"/>
<reference evidence="1 2" key="1">
    <citation type="submission" date="2016-12" db="EMBL/GenBank/DDBJ databases">
        <title>Real-Time Genomic Investigation Underlying the Public Health Response to a Shiga Toxin-Producing Escherichia Coli O26:H11 Outbreak in a Nursery.</title>
        <authorList>
            <person name="Ferdous M."/>
            <person name="Moran-Gilad J."/>
            <person name="Rossen J.W."/>
            <person name="Gdalevich M."/>
        </authorList>
    </citation>
    <scope>NUCLEOTIDE SEQUENCE [LARGE SCALE GENOMIC DNA]</scope>
    <source>
        <strain evidence="1 2">STEC 514-2</strain>
    </source>
</reference>
<sequence length="73" mass="8566">MSRKPSSQRSFWLLYQPVKQLVVRKFDLSRVIATSIDTEKIKVRFSLSDVGNFLFSHGLSLTFVVKIYSLWRN</sequence>
<evidence type="ECO:0000313" key="1">
    <source>
        <dbReference type="EMBL" id="PAU23630.1"/>
    </source>
</evidence>
<protein>
    <submittedName>
        <fullName evidence="1">Uncharacterized protein</fullName>
    </submittedName>
</protein>
<organism evidence="1 2">
    <name type="scientific">Escherichia coli</name>
    <dbReference type="NCBI Taxonomy" id="562"/>
    <lineage>
        <taxon>Bacteria</taxon>
        <taxon>Pseudomonadati</taxon>
        <taxon>Pseudomonadota</taxon>
        <taxon>Gammaproteobacteria</taxon>
        <taxon>Enterobacterales</taxon>
        <taxon>Enterobacteriaceae</taxon>
        <taxon>Escherichia</taxon>
    </lineage>
</organism>
<comment type="caution">
    <text evidence="1">The sequence shown here is derived from an EMBL/GenBank/DDBJ whole genome shotgun (WGS) entry which is preliminary data.</text>
</comment>
<dbReference type="EMBL" id="MRVZ01000031">
    <property type="protein sequence ID" value="PAU23630.1"/>
    <property type="molecule type" value="Genomic_DNA"/>
</dbReference>
<accession>A0A2A2CCA0</accession>
<dbReference type="Proteomes" id="UP000218543">
    <property type="component" value="Unassembled WGS sequence"/>
</dbReference>
<name>A0A2A2CCA0_ECOLX</name>